<dbReference type="InterPro" id="IPR051318">
    <property type="entry name" value="Fe-S_L-Ser"/>
</dbReference>
<evidence type="ECO:0000256" key="1">
    <source>
        <dbReference type="ARBA" id="ARBA00001966"/>
    </source>
</evidence>
<dbReference type="RefSeq" id="WP_119120303.1">
    <property type="nucleotide sequence ID" value="NZ_QXIT01000124.1"/>
</dbReference>
<protein>
    <recommendedName>
        <fullName evidence="10">L-serine dehydratase</fullName>
        <ecNumber evidence="10">4.3.1.17</ecNumber>
    </recommendedName>
</protein>
<evidence type="ECO:0000259" key="11">
    <source>
        <dbReference type="PROSITE" id="PS51671"/>
    </source>
</evidence>
<dbReference type="EMBL" id="QXIU01000201">
    <property type="protein sequence ID" value="RIE08406.1"/>
    <property type="molecule type" value="Genomic_DNA"/>
</dbReference>
<dbReference type="PIRSF" id="PIRSF036692">
    <property type="entry name" value="SDH_B"/>
    <property type="match status" value="1"/>
</dbReference>
<evidence type="ECO:0000256" key="8">
    <source>
        <dbReference type="ARBA" id="ARBA00023239"/>
    </source>
</evidence>
<keyword evidence="8 10" id="KW-0456">Lyase</keyword>
<gene>
    <name evidence="13" type="primary">sdaAB</name>
    <name evidence="13" type="ORF">SMC5_08075</name>
    <name evidence="12" type="ORF">SMC6_07265</name>
</gene>
<accession>A0A398CYH9</accession>
<organism evidence="13 15">
    <name type="scientific">Candidatus Cryosericum odellii</name>
    <dbReference type="NCBI Taxonomy" id="2290917"/>
    <lineage>
        <taxon>Bacteria</taxon>
        <taxon>Pseudomonadati</taxon>
        <taxon>Caldisericota/Cryosericota group</taxon>
        <taxon>Candidatus Cryosericota</taxon>
        <taxon>Candidatus Cryosericia</taxon>
        <taxon>Candidatus Cryosericales</taxon>
        <taxon>Candidatus Cryosericaceae</taxon>
        <taxon>Candidatus Cryosericum</taxon>
    </lineage>
</organism>
<keyword evidence="6 10" id="KW-0408">Iron</keyword>
<dbReference type="InterPro" id="IPR045865">
    <property type="entry name" value="ACT-like_dom_sf"/>
</dbReference>
<evidence type="ECO:0000256" key="6">
    <source>
        <dbReference type="ARBA" id="ARBA00023004"/>
    </source>
</evidence>
<dbReference type="PANTHER" id="PTHR30182">
    <property type="entry name" value="L-SERINE DEHYDRATASE"/>
    <property type="match status" value="1"/>
</dbReference>
<comment type="similarity">
    <text evidence="2 10">Belongs to the iron-sulfur dependent L-serine dehydratase family.</text>
</comment>
<evidence type="ECO:0000256" key="10">
    <source>
        <dbReference type="RuleBase" id="RU366059"/>
    </source>
</evidence>
<dbReference type="SUPFAM" id="SSF55021">
    <property type="entry name" value="ACT-like"/>
    <property type="match status" value="1"/>
</dbReference>
<dbReference type="SUPFAM" id="SSF143548">
    <property type="entry name" value="Serine metabolism enzymes domain"/>
    <property type="match status" value="1"/>
</dbReference>
<keyword evidence="14" id="KW-1185">Reference proteome</keyword>
<name>A0A398CYH9_9BACT</name>
<dbReference type="GO" id="GO:0051539">
    <property type="term" value="F:4 iron, 4 sulfur cluster binding"/>
    <property type="evidence" value="ECO:0007669"/>
    <property type="project" value="UniProtKB-UniRule"/>
</dbReference>
<dbReference type="Proteomes" id="UP000266260">
    <property type="component" value="Unassembled WGS sequence"/>
</dbReference>
<dbReference type="InterPro" id="IPR004643">
    <property type="entry name" value="Fe-S_L-Ser_bsu"/>
</dbReference>
<evidence type="ECO:0000313" key="15">
    <source>
        <dbReference type="Proteomes" id="UP000266489"/>
    </source>
</evidence>
<evidence type="ECO:0000256" key="3">
    <source>
        <dbReference type="ARBA" id="ARBA00022432"/>
    </source>
</evidence>
<keyword evidence="3 10" id="KW-0312">Gluconeogenesis</keyword>
<dbReference type="InterPro" id="IPR002912">
    <property type="entry name" value="ACT_dom"/>
</dbReference>
<dbReference type="PROSITE" id="PS51671">
    <property type="entry name" value="ACT"/>
    <property type="match status" value="1"/>
</dbReference>
<dbReference type="Gene3D" id="3.30.1330.90">
    <property type="entry name" value="D-3-phosphoglycerate dehydrogenase, domain 3"/>
    <property type="match status" value="1"/>
</dbReference>
<keyword evidence="5 10" id="KW-0479">Metal-binding</keyword>
<dbReference type="EC" id="4.3.1.17" evidence="10"/>
<keyword evidence="7 10" id="KW-0411">Iron-sulfur</keyword>
<dbReference type="Pfam" id="PF03315">
    <property type="entry name" value="SDH_beta"/>
    <property type="match status" value="1"/>
</dbReference>
<dbReference type="GO" id="GO:0006094">
    <property type="term" value="P:gluconeogenesis"/>
    <property type="evidence" value="ECO:0007669"/>
    <property type="project" value="UniProtKB-KW"/>
</dbReference>
<evidence type="ECO:0000313" key="12">
    <source>
        <dbReference type="EMBL" id="RIE07203.1"/>
    </source>
</evidence>
<dbReference type="GO" id="GO:0003941">
    <property type="term" value="F:L-serine ammonia-lyase activity"/>
    <property type="evidence" value="ECO:0007669"/>
    <property type="project" value="UniProtKB-UniRule"/>
</dbReference>
<proteinExistence type="inferred from homology"/>
<dbReference type="OrthoDB" id="9813137at2"/>
<dbReference type="InterPro" id="IPR029009">
    <property type="entry name" value="ASB_dom_sf"/>
</dbReference>
<dbReference type="InterPro" id="IPR005131">
    <property type="entry name" value="Ser_deHydtase_bsu"/>
</dbReference>
<evidence type="ECO:0000256" key="4">
    <source>
        <dbReference type="ARBA" id="ARBA00022485"/>
    </source>
</evidence>
<comment type="caution">
    <text evidence="13">The sequence shown here is derived from an EMBL/GenBank/DDBJ whole genome shotgun (WGS) entry which is preliminary data.</text>
</comment>
<dbReference type="NCBIfam" id="TIGR00719">
    <property type="entry name" value="sda_beta"/>
    <property type="match status" value="1"/>
</dbReference>
<dbReference type="AlphaFoldDB" id="A0A398CYH9"/>
<evidence type="ECO:0000256" key="2">
    <source>
        <dbReference type="ARBA" id="ARBA00008636"/>
    </source>
</evidence>
<evidence type="ECO:0000256" key="9">
    <source>
        <dbReference type="ARBA" id="ARBA00049406"/>
    </source>
</evidence>
<comment type="catalytic activity">
    <reaction evidence="9 10">
        <text>L-serine = pyruvate + NH4(+)</text>
        <dbReference type="Rhea" id="RHEA:19169"/>
        <dbReference type="ChEBI" id="CHEBI:15361"/>
        <dbReference type="ChEBI" id="CHEBI:28938"/>
        <dbReference type="ChEBI" id="CHEBI:33384"/>
        <dbReference type="EC" id="4.3.1.17"/>
    </reaction>
</comment>
<dbReference type="Gene3D" id="3.30.70.260">
    <property type="match status" value="1"/>
</dbReference>
<dbReference type="Proteomes" id="UP000266489">
    <property type="component" value="Unassembled WGS sequence"/>
</dbReference>
<evidence type="ECO:0000256" key="5">
    <source>
        <dbReference type="ARBA" id="ARBA00022723"/>
    </source>
</evidence>
<reference evidence="14 15" key="1">
    <citation type="submission" date="2018-09" db="EMBL/GenBank/DDBJ databases">
        <title>Discovery and Ecogenomic Context for Candidatus Cryosericales, a Global Caldiserica Order Active in Thawing Permafrost.</title>
        <authorList>
            <person name="Martinez M.A."/>
            <person name="Woodcroft B.J."/>
            <person name="Ignacio Espinoza J.C."/>
            <person name="Zayed A."/>
            <person name="Singleton C.M."/>
            <person name="Boyd J."/>
            <person name="Li Y.-F."/>
            <person name="Purvine S."/>
            <person name="Maughan H."/>
            <person name="Hodgkins S.B."/>
            <person name="Anderson D."/>
            <person name="Sederholm M."/>
            <person name="Temperton B."/>
            <person name="Saleska S.R."/>
            <person name="Tyson G.W."/>
            <person name="Rich V.I."/>
        </authorList>
    </citation>
    <scope>NUCLEOTIDE SEQUENCE [LARGE SCALE GENOMIC DNA]</scope>
    <source>
        <strain evidence="13 15">SMC5</strain>
        <strain evidence="12 14">SMC6</strain>
    </source>
</reference>
<feature type="domain" description="ACT" evidence="11">
    <location>
        <begin position="147"/>
        <end position="222"/>
    </location>
</feature>
<evidence type="ECO:0000313" key="13">
    <source>
        <dbReference type="EMBL" id="RIE08406.1"/>
    </source>
</evidence>
<comment type="cofactor">
    <cofactor evidence="1 10">
        <name>[4Fe-4S] cluster</name>
        <dbReference type="ChEBI" id="CHEBI:49883"/>
    </cofactor>
</comment>
<evidence type="ECO:0000256" key="7">
    <source>
        <dbReference type="ARBA" id="ARBA00023014"/>
    </source>
</evidence>
<accession>A0A398CXC9</accession>
<evidence type="ECO:0000313" key="14">
    <source>
        <dbReference type="Proteomes" id="UP000266260"/>
    </source>
</evidence>
<dbReference type="EMBL" id="QXIT01000124">
    <property type="protein sequence ID" value="RIE07203.1"/>
    <property type="molecule type" value="Genomic_DNA"/>
</dbReference>
<dbReference type="GO" id="GO:0046872">
    <property type="term" value="F:metal ion binding"/>
    <property type="evidence" value="ECO:0007669"/>
    <property type="project" value="UniProtKB-KW"/>
</dbReference>
<dbReference type="PANTHER" id="PTHR30182:SF12">
    <property type="entry name" value="L-SERINE DEHYDRATASE, BETA CHAIN-RELATED"/>
    <property type="match status" value="1"/>
</dbReference>
<sequence>MAIFDVMGPIMIGPSSSHTAGAAKIGYLARRVYGKPVRRARIILYNSFAETGWGHGTDKAILGGILGLRVDDPRIKQSYDIAAQEGVDVAFEQAIDPEKHPNCASITFTDPNGGHPFVVEGISVGGGSVKIVGINGARVDFSGKHNLLFVTYRDVPGMMALLGDALGTRGINVAYAQISRDKNTGGAMAIMKLDQPCPDDLAGYFRSNTGVTDVVTINKLGNEYERAEED</sequence>
<keyword evidence="4 10" id="KW-0004">4Fe-4S</keyword>